<feature type="chain" id="PRO_5010875415" evidence="2">
    <location>
        <begin position="21"/>
        <end position="243"/>
    </location>
</feature>
<evidence type="ECO:0000256" key="2">
    <source>
        <dbReference type="SAM" id="SignalP"/>
    </source>
</evidence>
<proteinExistence type="predicted"/>
<feature type="compositionally biased region" description="Basic and acidic residues" evidence="1">
    <location>
        <begin position="159"/>
        <end position="168"/>
    </location>
</feature>
<protein>
    <submittedName>
        <fullName evidence="3">Uncharacterized protein</fullName>
    </submittedName>
</protein>
<organism evidence="3 4">
    <name type="scientific">Zymoseptoria tritici (strain ST99CH_3D7)</name>
    <dbReference type="NCBI Taxonomy" id="1276538"/>
    <lineage>
        <taxon>Eukaryota</taxon>
        <taxon>Fungi</taxon>
        <taxon>Dikarya</taxon>
        <taxon>Ascomycota</taxon>
        <taxon>Pezizomycotina</taxon>
        <taxon>Dothideomycetes</taxon>
        <taxon>Dothideomycetidae</taxon>
        <taxon>Mycosphaerellales</taxon>
        <taxon>Mycosphaerellaceae</taxon>
        <taxon>Zymoseptoria</taxon>
    </lineage>
</organism>
<feature type="region of interest" description="Disordered" evidence="1">
    <location>
        <begin position="35"/>
        <end position="243"/>
    </location>
</feature>
<evidence type="ECO:0000313" key="3">
    <source>
        <dbReference type="EMBL" id="SMQ53079.1"/>
    </source>
</evidence>
<feature type="signal peptide" evidence="2">
    <location>
        <begin position="1"/>
        <end position="20"/>
    </location>
</feature>
<evidence type="ECO:0000256" key="1">
    <source>
        <dbReference type="SAM" id="MobiDB-lite"/>
    </source>
</evidence>
<dbReference type="AlphaFoldDB" id="A0A1X7S0B8"/>
<accession>A0A1X7S0B8</accession>
<dbReference type="Proteomes" id="UP000215127">
    <property type="component" value="Chromosome 8"/>
</dbReference>
<name>A0A1X7S0B8_ZYMT9</name>
<sequence>MKFSASTVFLATMAIGHGAALPVAADHGAAIEARDFEPCPSNDPNCGPEHVRRYQPQKGGGGDPGGDHGPKAAAVEIRGEFSPCDPEDPSCASPGKVRRYQPEKGGGGDPGGDHGPKAAAVEIRGEFSPCDPGDPSCPNPGKVRRYQPEKGGGGDPGDGPDHVRRYQPEKGGGGDPGECDHGDPSCGGDSKVRRYQPEKGGGGDPGDDHGLHGIGVATAGTNFAPVSIVYNPNDPTDPRCGGT</sequence>
<dbReference type="EMBL" id="LT853699">
    <property type="protein sequence ID" value="SMQ53079.1"/>
    <property type="molecule type" value="Genomic_DNA"/>
</dbReference>
<reference evidence="3 4" key="1">
    <citation type="submission" date="2016-06" db="EMBL/GenBank/DDBJ databases">
        <authorList>
            <person name="Kjaerup R.B."/>
            <person name="Dalgaard T.S."/>
            <person name="Juul-Madsen H.R."/>
        </authorList>
    </citation>
    <scope>NUCLEOTIDE SEQUENCE [LARGE SCALE GENOMIC DNA]</scope>
</reference>
<keyword evidence="2" id="KW-0732">Signal</keyword>
<keyword evidence="4" id="KW-1185">Reference proteome</keyword>
<evidence type="ECO:0000313" key="4">
    <source>
        <dbReference type="Proteomes" id="UP000215127"/>
    </source>
</evidence>
<gene>
    <name evidence="3" type="ORF">ZT3D7_G8232</name>
</gene>